<dbReference type="Gene3D" id="2.170.130.10">
    <property type="entry name" value="TonB-dependent receptor, plug domain"/>
    <property type="match status" value="1"/>
</dbReference>
<dbReference type="AlphaFoldDB" id="A0A0F9V6M2"/>
<keyword evidence="5" id="KW-0798">TonB box</keyword>
<keyword evidence="2" id="KW-0813">Transport</keyword>
<gene>
    <name evidence="12" type="ORF">LCGC14_0122920</name>
</gene>
<dbReference type="GO" id="GO:0009279">
    <property type="term" value="C:cell outer membrane"/>
    <property type="evidence" value="ECO:0007669"/>
    <property type="project" value="UniProtKB-SubCell"/>
</dbReference>
<evidence type="ECO:0000256" key="5">
    <source>
        <dbReference type="ARBA" id="ARBA00023077"/>
    </source>
</evidence>
<evidence type="ECO:0000256" key="1">
    <source>
        <dbReference type="ARBA" id="ARBA00004571"/>
    </source>
</evidence>
<proteinExistence type="predicted"/>
<dbReference type="PANTHER" id="PTHR30069:SF29">
    <property type="entry name" value="HEMOGLOBIN AND HEMOGLOBIN-HAPTOGLOBIN-BINDING PROTEIN 1-RELATED"/>
    <property type="match status" value="1"/>
</dbReference>
<feature type="compositionally biased region" description="Acidic residues" evidence="9">
    <location>
        <begin position="381"/>
        <end position="397"/>
    </location>
</feature>
<feature type="region of interest" description="Disordered" evidence="9">
    <location>
        <begin position="373"/>
        <end position="399"/>
    </location>
</feature>
<keyword evidence="4" id="KW-0732">Signal</keyword>
<dbReference type="PANTHER" id="PTHR30069">
    <property type="entry name" value="TONB-DEPENDENT OUTER MEMBRANE RECEPTOR"/>
    <property type="match status" value="1"/>
</dbReference>
<dbReference type="Gene3D" id="2.60.40.1120">
    <property type="entry name" value="Carboxypeptidase-like, regulatory domain"/>
    <property type="match status" value="1"/>
</dbReference>
<evidence type="ECO:0008006" key="13">
    <source>
        <dbReference type="Google" id="ProtNLM"/>
    </source>
</evidence>
<keyword evidence="7" id="KW-0675">Receptor</keyword>
<comment type="caution">
    <text evidence="12">The sequence shown here is derived from an EMBL/GenBank/DDBJ whole genome shotgun (WGS) entry which is preliminary data.</text>
</comment>
<dbReference type="EMBL" id="LAZR01000038">
    <property type="protein sequence ID" value="KKO00886.1"/>
    <property type="molecule type" value="Genomic_DNA"/>
</dbReference>
<dbReference type="InterPro" id="IPR036942">
    <property type="entry name" value="Beta-barrel_TonB_sf"/>
</dbReference>
<name>A0A0F9V6M2_9ZZZZ</name>
<dbReference type="GO" id="GO:0015344">
    <property type="term" value="F:siderophore uptake transmembrane transporter activity"/>
    <property type="evidence" value="ECO:0007669"/>
    <property type="project" value="TreeGrafter"/>
</dbReference>
<accession>A0A0F9V6M2</accession>
<dbReference type="Pfam" id="PF07715">
    <property type="entry name" value="Plug"/>
    <property type="match status" value="1"/>
</dbReference>
<dbReference type="GO" id="GO:0044718">
    <property type="term" value="P:siderophore transmembrane transport"/>
    <property type="evidence" value="ECO:0007669"/>
    <property type="project" value="TreeGrafter"/>
</dbReference>
<feature type="domain" description="TonB-dependent receptor-like beta-barrel" evidence="10">
    <location>
        <begin position="238"/>
        <end position="726"/>
    </location>
</feature>
<dbReference type="SUPFAM" id="SSF49464">
    <property type="entry name" value="Carboxypeptidase regulatory domain-like"/>
    <property type="match status" value="1"/>
</dbReference>
<comment type="subcellular location">
    <subcellularLocation>
        <location evidence="1">Cell outer membrane</location>
        <topology evidence="1">Multi-pass membrane protein</topology>
    </subcellularLocation>
</comment>
<dbReference type="Gene3D" id="2.40.170.20">
    <property type="entry name" value="TonB-dependent receptor, beta-barrel domain"/>
    <property type="match status" value="1"/>
</dbReference>
<dbReference type="Pfam" id="PF13715">
    <property type="entry name" value="CarbopepD_reg_2"/>
    <property type="match status" value="1"/>
</dbReference>
<evidence type="ECO:0000256" key="2">
    <source>
        <dbReference type="ARBA" id="ARBA00022448"/>
    </source>
</evidence>
<protein>
    <recommendedName>
        <fullName evidence="13">TonB-dependent receptor plug domain-containing protein</fullName>
    </recommendedName>
</protein>
<evidence type="ECO:0000256" key="7">
    <source>
        <dbReference type="ARBA" id="ARBA00023170"/>
    </source>
</evidence>
<evidence type="ECO:0000256" key="8">
    <source>
        <dbReference type="ARBA" id="ARBA00023237"/>
    </source>
</evidence>
<evidence type="ECO:0000259" key="11">
    <source>
        <dbReference type="Pfam" id="PF07715"/>
    </source>
</evidence>
<evidence type="ECO:0000256" key="9">
    <source>
        <dbReference type="SAM" id="MobiDB-lite"/>
    </source>
</evidence>
<feature type="domain" description="TonB-dependent receptor plug" evidence="11">
    <location>
        <begin position="122"/>
        <end position="221"/>
    </location>
</feature>
<dbReference type="PROSITE" id="PS52016">
    <property type="entry name" value="TONB_DEPENDENT_REC_3"/>
    <property type="match status" value="1"/>
</dbReference>
<dbReference type="SUPFAM" id="SSF56935">
    <property type="entry name" value="Porins"/>
    <property type="match status" value="1"/>
</dbReference>
<dbReference type="InterPro" id="IPR037066">
    <property type="entry name" value="Plug_dom_sf"/>
</dbReference>
<evidence type="ECO:0000313" key="12">
    <source>
        <dbReference type="EMBL" id="KKO00886.1"/>
    </source>
</evidence>
<dbReference type="Pfam" id="PF00593">
    <property type="entry name" value="TonB_dep_Rec_b-barrel"/>
    <property type="match status" value="1"/>
</dbReference>
<sequence>MKNIYITMLFALLGQFVIAQNTLSGTIITNDTQEPLEQVSIYFPQLETGTVTDSKGFYKINNLPTGKFKIVISYIGFQTYSQTVNLTGESNELSLDLSPSAIEMEEVIVSTPFHKLQRENVMKVERTSIKDLKNAGSINLSEGITSIPGVESVSTGVGIGKPVIRGLSSNRVLTYTQGIRLENQQFGDEHGLGISDAGIESIEVIKGPASLLYGSDALGGVLYLNPEKFANSNEIEGDVNLNYFTNTEGYNGNGGFKASSDKLKFLVRLGGSSHVDYKTGGNNRVTNSRFNEKDLKTGLAYQLSNFKTELRYNYNNSELGIPEEIGEQSTDRTPIEPFQDITSHIISSKSNIYFNNSSLQAILGYTINSRQEFEDHHHEEEEHEEGEEEHEEEEMQGDEGPALDMKLETFSYNIQYNLAKIGAVETIIGLQGMNQTNSNYGEEVLIPDATTNDIGILATSHVHFNKSDIQLGIRFDTRTIDSDENGIVDQEGYIAKLDKSFNSFNLAAGYKLDVTKNFIARLNIASGFRAPNLAELTSNGSHEGANRFEVGNPELDNESNIQTDLSFELNNEHFEFYVNGFYNSISDYIYLEPNGTTIDGDAVFLYLQQNANLYGGEVGLHYHPHPLDWLHLESNFSTVTGELKEGGNLPLIPANNWANTLRFEFNKINKNFNSGYGFITLKSYFEQNKISDFEIPTDGYSLLNLGIGATVKISNQPIDFKISANNILDKEYISHLSRLKADGISNIGRNINLGISMPL</sequence>
<evidence type="ECO:0000256" key="6">
    <source>
        <dbReference type="ARBA" id="ARBA00023136"/>
    </source>
</evidence>
<dbReference type="InterPro" id="IPR039426">
    <property type="entry name" value="TonB-dep_rcpt-like"/>
</dbReference>
<dbReference type="InterPro" id="IPR012910">
    <property type="entry name" value="Plug_dom"/>
</dbReference>
<reference evidence="12" key="1">
    <citation type="journal article" date="2015" name="Nature">
        <title>Complex archaea that bridge the gap between prokaryotes and eukaryotes.</title>
        <authorList>
            <person name="Spang A."/>
            <person name="Saw J.H."/>
            <person name="Jorgensen S.L."/>
            <person name="Zaremba-Niedzwiedzka K."/>
            <person name="Martijn J."/>
            <person name="Lind A.E."/>
            <person name="van Eijk R."/>
            <person name="Schleper C."/>
            <person name="Guy L."/>
            <person name="Ettema T.J."/>
        </authorList>
    </citation>
    <scope>NUCLEOTIDE SEQUENCE</scope>
</reference>
<organism evidence="12">
    <name type="scientific">marine sediment metagenome</name>
    <dbReference type="NCBI Taxonomy" id="412755"/>
    <lineage>
        <taxon>unclassified sequences</taxon>
        <taxon>metagenomes</taxon>
        <taxon>ecological metagenomes</taxon>
    </lineage>
</organism>
<evidence type="ECO:0000256" key="4">
    <source>
        <dbReference type="ARBA" id="ARBA00022729"/>
    </source>
</evidence>
<dbReference type="InterPro" id="IPR008969">
    <property type="entry name" value="CarboxyPept-like_regulatory"/>
</dbReference>
<keyword evidence="6" id="KW-0472">Membrane</keyword>
<keyword evidence="8" id="KW-0998">Cell outer membrane</keyword>
<evidence type="ECO:0000259" key="10">
    <source>
        <dbReference type="Pfam" id="PF00593"/>
    </source>
</evidence>
<keyword evidence="3" id="KW-0812">Transmembrane</keyword>
<evidence type="ECO:0000256" key="3">
    <source>
        <dbReference type="ARBA" id="ARBA00022692"/>
    </source>
</evidence>
<dbReference type="InterPro" id="IPR000531">
    <property type="entry name" value="Beta-barrel_TonB"/>
</dbReference>